<dbReference type="Gene3D" id="3.40.50.150">
    <property type="entry name" value="Vaccinia Virus protein VP39"/>
    <property type="match status" value="1"/>
</dbReference>
<dbReference type="AlphaFoldDB" id="N0CQY8"/>
<dbReference type="SUPFAM" id="SSF53335">
    <property type="entry name" value="S-adenosyl-L-methionine-dependent methyltransferases"/>
    <property type="match status" value="1"/>
</dbReference>
<gene>
    <name evidence="4" type="ORF">SFUL_3656</name>
</gene>
<keyword evidence="2" id="KW-0808">Transferase</keyword>
<dbReference type="REBASE" id="64816">
    <property type="entry name" value="M.Sfu40593ORF3656P"/>
</dbReference>
<keyword evidence="1 4" id="KW-0489">Methyltransferase</keyword>
<dbReference type="GO" id="GO:0032259">
    <property type="term" value="P:methylation"/>
    <property type="evidence" value="ECO:0007669"/>
    <property type="project" value="UniProtKB-KW"/>
</dbReference>
<reference evidence="4 5" key="1">
    <citation type="submission" date="2013-04" db="EMBL/GenBank/DDBJ databases">
        <title>Complete genome sequence of Streptomyces fulvissimus.</title>
        <authorList>
            <person name="Myronovskyi M."/>
            <person name="Tokovenko B."/>
            <person name="Manderscheid N."/>
            <person name="Petzke L."/>
            <person name="Luzhetskyy A."/>
        </authorList>
    </citation>
    <scope>NUCLEOTIDE SEQUENCE [LARGE SCALE GENOMIC DNA]</scope>
    <source>
        <strain evidence="4 5">DSM 40593</strain>
    </source>
</reference>
<dbReference type="InterPro" id="IPR029063">
    <property type="entry name" value="SAM-dependent_MTases_sf"/>
</dbReference>
<dbReference type="HOGENOM" id="CLU_044835_0_0_11"/>
<protein>
    <submittedName>
        <fullName evidence="4">Modification methylase NspV</fullName>
    </submittedName>
</protein>
<sequence length="521" mass="58462">MPNNEFGDFQTPLPLARQVLGALGRDREWQRILEPTCGLGNFLRASKESFPQAETIGIEVQSDYVLQSKTVSEVLECNIFDLNLARDIRWERDDSPLLVIGNPPWVTNSQLTVLGSENKPIKENIRNLRGMDAMTGASNFDIAEYIWLKLIAELMGQNPTISMLCKTQVARNVLSFCADNEWPIKRSTIHHIDAKRWFGAMVDACLFTVEVGEGEKNYTCEIYEALDESSSPRRMGVIEGRLVADIDAYERSRYADGVCPMEWRQGVKHDAARVMELREDNGPVTKEGEKVHVEEDYLFPLLKSTDVFRGRVTSLSKWMVVPQRRLSDDTALLAAKAPQLWAYLNENAEVLDGRKSSIYRARPRFCIFGLGDYTFSPYKVAISGLHKSLEFRAIGPINGKPVVFDDTCYILSFADGIECAVVAALLSSEPATQLLASMVFTDAKRPVTKKLLQRVDLNALIREIHQEVLVGSSLKMCQTLQLECSREDVLAGILKLQTAWSSSVSPQREFSFSAVTAEALF</sequence>
<organism evidence="4 5">
    <name type="scientific">Streptomyces microflavus DSM 40593</name>
    <dbReference type="NCBI Taxonomy" id="1303692"/>
    <lineage>
        <taxon>Bacteria</taxon>
        <taxon>Bacillati</taxon>
        <taxon>Actinomycetota</taxon>
        <taxon>Actinomycetes</taxon>
        <taxon>Kitasatosporales</taxon>
        <taxon>Streptomycetaceae</taxon>
        <taxon>Streptomyces</taxon>
    </lineage>
</organism>
<proteinExistence type="predicted"/>
<accession>N0CQY8</accession>
<name>N0CQY8_STRMI</name>
<evidence type="ECO:0000256" key="3">
    <source>
        <dbReference type="ARBA" id="ARBA00022691"/>
    </source>
</evidence>
<dbReference type="PRINTS" id="PR00507">
    <property type="entry name" value="N12N6MTFRASE"/>
</dbReference>
<dbReference type="eggNOG" id="COG0827">
    <property type="taxonomic scope" value="Bacteria"/>
</dbReference>
<dbReference type="PANTHER" id="PTHR33841">
    <property type="entry name" value="DNA METHYLTRANSFERASE YEEA-RELATED"/>
    <property type="match status" value="1"/>
</dbReference>
<keyword evidence="3" id="KW-0949">S-adenosyl-L-methionine</keyword>
<evidence type="ECO:0000256" key="2">
    <source>
        <dbReference type="ARBA" id="ARBA00022679"/>
    </source>
</evidence>
<dbReference type="Proteomes" id="UP000013304">
    <property type="component" value="Chromosome"/>
</dbReference>
<dbReference type="InterPro" id="IPR050953">
    <property type="entry name" value="N4_N6_ade-DNA_methylase"/>
</dbReference>
<evidence type="ECO:0000313" key="5">
    <source>
        <dbReference type="Proteomes" id="UP000013304"/>
    </source>
</evidence>
<evidence type="ECO:0000256" key="1">
    <source>
        <dbReference type="ARBA" id="ARBA00022603"/>
    </source>
</evidence>
<dbReference type="EMBL" id="CP005080">
    <property type="protein sequence ID" value="AGK78581.1"/>
    <property type="molecule type" value="Genomic_DNA"/>
</dbReference>
<dbReference type="PANTHER" id="PTHR33841:SF5">
    <property type="entry name" value="DNA METHYLASE (MODIFICATION METHYLASE) (METHYLTRANSFERASE)-RELATED"/>
    <property type="match status" value="1"/>
</dbReference>
<dbReference type="KEGG" id="sfi:SFUL_3656"/>
<dbReference type="GO" id="GO:0008168">
    <property type="term" value="F:methyltransferase activity"/>
    <property type="evidence" value="ECO:0007669"/>
    <property type="project" value="UniProtKB-KW"/>
</dbReference>
<evidence type="ECO:0000313" key="4">
    <source>
        <dbReference type="EMBL" id="AGK78581.1"/>
    </source>
</evidence>